<feature type="region of interest" description="Disordered" evidence="1">
    <location>
        <begin position="1"/>
        <end position="23"/>
    </location>
</feature>
<dbReference type="PANTHER" id="PTHR41733:SF1">
    <property type="entry name" value="CHROMOSOME UNDETERMINED SCAFFOLD_30, WHOLE GENOME SHOTGUN SEQUENCE"/>
    <property type="match status" value="1"/>
</dbReference>
<dbReference type="PROSITE" id="PS50090">
    <property type="entry name" value="MYB_LIKE"/>
    <property type="match status" value="1"/>
</dbReference>
<dbReference type="OrthoDB" id="608866at2759"/>
<dbReference type="Proteomes" id="UP000785679">
    <property type="component" value="Unassembled WGS sequence"/>
</dbReference>
<feature type="compositionally biased region" description="Pro residues" evidence="1">
    <location>
        <begin position="425"/>
        <end position="435"/>
    </location>
</feature>
<feature type="region of interest" description="Disordered" evidence="1">
    <location>
        <begin position="237"/>
        <end position="496"/>
    </location>
</feature>
<dbReference type="Gene3D" id="1.10.10.60">
    <property type="entry name" value="Homeodomain-like"/>
    <property type="match status" value="1"/>
</dbReference>
<dbReference type="SUPFAM" id="SSF46689">
    <property type="entry name" value="Homeodomain-like"/>
    <property type="match status" value="1"/>
</dbReference>
<dbReference type="AlphaFoldDB" id="A0A8J8NV78"/>
<dbReference type="InterPro" id="IPR009057">
    <property type="entry name" value="Homeodomain-like_sf"/>
</dbReference>
<name>A0A8J8NV78_HALGN</name>
<dbReference type="EMBL" id="RRYP01005191">
    <property type="protein sequence ID" value="TNV82257.1"/>
    <property type="molecule type" value="Genomic_DNA"/>
</dbReference>
<gene>
    <name evidence="3" type="ORF">FGO68_gene14884</name>
</gene>
<proteinExistence type="predicted"/>
<sequence length="702" mass="77875">MTTQANKGSAPTGNTTSSAPTQKAAQSGLFDSKSLWNYSLSPGWTQEEVTVLKIALMKFGIGKWTKIEKSGVLPTKSIQQCYLQTQRLLGQQSLAEYMGLSVDIDRIYKDNCAKQGIRKCGFLVNQGGKLLPEEKQRLIAVNRTRYGLTEDEVENLKLPTAQHLVEIYSIDKITNPKSRMGVVEKLNHLIKLQAALENKLSLIRSGVITSKTANQSRLPSRPVGKVRVVGQTETQQNDFKFLSSDNEEISEPTPVPGVTAQDVFKVPDTPQAPRTSRHSAQAPQPQTPIAPQPLKVQEKKPRESKSPGRKSAERKSTEKKSVEKKPREKKTVEKMSVERKSRERKSVEKKPRESKSPGRKSVERKSRETKSPGRKSVERKPRETKSPGRKSAERKSPGRKSVERKSKEKKPAEEKQQSIKMPRQPSQPTPQPLIAPPEKTQTDLPSTPKRRGRPPRVKTTDESPKTPVIQQQNPPNQQPPPHVFQQPQPDPRVVYVGPPVIQRPAQEEPERTQVILVPPPYFPPMPQPAQKPLPAYMTRTMDEIIRMNPCLKRPTHIPPSLSSDSELSNTYIGGYTSAPHTYDQQSDSSYTYQQHTYQYNPHASSGLYTSSDSIITPGKSDQSSDDQIMHDATCNTNTANRGGAGAAGPGSVRGGRGRGAGNAGAGRVVCNAGAGRRDTDEVEFESAEQMERLMGNKKKRSK</sequence>
<comment type="caution">
    <text evidence="3">The sequence shown here is derived from an EMBL/GenBank/DDBJ whole genome shotgun (WGS) entry which is preliminary data.</text>
</comment>
<evidence type="ECO:0000313" key="4">
    <source>
        <dbReference type="Proteomes" id="UP000785679"/>
    </source>
</evidence>
<feature type="compositionally biased region" description="Low complexity" evidence="1">
    <location>
        <begin position="665"/>
        <end position="674"/>
    </location>
</feature>
<evidence type="ECO:0000256" key="1">
    <source>
        <dbReference type="SAM" id="MobiDB-lite"/>
    </source>
</evidence>
<feature type="region of interest" description="Disordered" evidence="1">
    <location>
        <begin position="635"/>
        <end position="702"/>
    </location>
</feature>
<organism evidence="3 4">
    <name type="scientific">Halteria grandinella</name>
    <dbReference type="NCBI Taxonomy" id="5974"/>
    <lineage>
        <taxon>Eukaryota</taxon>
        <taxon>Sar</taxon>
        <taxon>Alveolata</taxon>
        <taxon>Ciliophora</taxon>
        <taxon>Intramacronucleata</taxon>
        <taxon>Spirotrichea</taxon>
        <taxon>Stichotrichia</taxon>
        <taxon>Sporadotrichida</taxon>
        <taxon>Halteriidae</taxon>
        <taxon>Halteria</taxon>
    </lineage>
</organism>
<feature type="domain" description="Myb-like" evidence="2">
    <location>
        <begin position="44"/>
        <end position="89"/>
    </location>
</feature>
<reference evidence="3" key="1">
    <citation type="submission" date="2019-06" db="EMBL/GenBank/DDBJ databases">
        <authorList>
            <person name="Zheng W."/>
        </authorList>
    </citation>
    <scope>NUCLEOTIDE SEQUENCE</scope>
    <source>
        <strain evidence="3">QDHG01</strain>
    </source>
</reference>
<protein>
    <recommendedName>
        <fullName evidence="2">Myb-like domain-containing protein</fullName>
    </recommendedName>
</protein>
<feature type="compositionally biased region" description="Gly residues" evidence="1">
    <location>
        <begin position="642"/>
        <end position="664"/>
    </location>
</feature>
<feature type="compositionally biased region" description="Basic and acidic residues" evidence="1">
    <location>
        <begin position="296"/>
        <end position="417"/>
    </location>
</feature>
<evidence type="ECO:0000259" key="2">
    <source>
        <dbReference type="PROSITE" id="PS50090"/>
    </source>
</evidence>
<keyword evidence="4" id="KW-1185">Reference proteome</keyword>
<evidence type="ECO:0000313" key="3">
    <source>
        <dbReference type="EMBL" id="TNV82257.1"/>
    </source>
</evidence>
<dbReference type="PANTHER" id="PTHR41733">
    <property type="entry name" value="UBIQUITIN-ASSOCIATED/TRANSLATION ELONGATION FACTOR EF1B, N-TERMINAL, EUKARYOTE"/>
    <property type="match status" value="1"/>
</dbReference>
<dbReference type="InterPro" id="IPR001005">
    <property type="entry name" value="SANT/Myb"/>
</dbReference>
<accession>A0A8J8NV78</accession>